<organism evidence="1 2">
    <name type="scientific">Phrynocephalus forsythii</name>
    <dbReference type="NCBI Taxonomy" id="171643"/>
    <lineage>
        <taxon>Eukaryota</taxon>
        <taxon>Metazoa</taxon>
        <taxon>Chordata</taxon>
        <taxon>Craniata</taxon>
        <taxon>Vertebrata</taxon>
        <taxon>Euteleostomi</taxon>
        <taxon>Lepidosauria</taxon>
        <taxon>Squamata</taxon>
        <taxon>Bifurcata</taxon>
        <taxon>Unidentata</taxon>
        <taxon>Episquamata</taxon>
        <taxon>Toxicofera</taxon>
        <taxon>Iguania</taxon>
        <taxon>Acrodonta</taxon>
        <taxon>Agamidae</taxon>
        <taxon>Agaminae</taxon>
        <taxon>Phrynocephalus</taxon>
    </lineage>
</organism>
<name>A0A9Q0XZU9_9SAUR</name>
<dbReference type="Proteomes" id="UP001142489">
    <property type="component" value="Unassembled WGS sequence"/>
</dbReference>
<dbReference type="EMBL" id="JAPFRF010000005">
    <property type="protein sequence ID" value="KAJ7332187.1"/>
    <property type="molecule type" value="Genomic_DNA"/>
</dbReference>
<evidence type="ECO:0000313" key="2">
    <source>
        <dbReference type="Proteomes" id="UP001142489"/>
    </source>
</evidence>
<protein>
    <submittedName>
        <fullName evidence="1">Uncharacterized protein</fullName>
    </submittedName>
</protein>
<evidence type="ECO:0000313" key="1">
    <source>
        <dbReference type="EMBL" id="KAJ7332187.1"/>
    </source>
</evidence>
<accession>A0A9Q0XZU9</accession>
<keyword evidence="2" id="KW-1185">Reference proteome</keyword>
<reference evidence="1" key="1">
    <citation type="journal article" date="2023" name="DNA Res.">
        <title>Chromosome-level genome assembly of Phrynocephalus forsythii using third-generation DNA sequencing and Hi-C analysis.</title>
        <authorList>
            <person name="Qi Y."/>
            <person name="Zhao W."/>
            <person name="Zhao Y."/>
            <person name="Niu C."/>
            <person name="Cao S."/>
            <person name="Zhang Y."/>
        </authorList>
    </citation>
    <scope>NUCLEOTIDE SEQUENCE</scope>
    <source>
        <tissue evidence="1">Muscle</tissue>
    </source>
</reference>
<comment type="caution">
    <text evidence="1">The sequence shown here is derived from an EMBL/GenBank/DDBJ whole genome shotgun (WGS) entry which is preliminary data.</text>
</comment>
<proteinExistence type="predicted"/>
<sequence>MSPGLVSMEDVIKKAGHYCKSAHLCDSPNQVQSTRNVTDNMSASWSRCGLHPQDQQSLGYVLAREQATLDGIPKASLPTHQHAGHLRHLFAQQQQQLRLL</sequence>
<dbReference type="AlphaFoldDB" id="A0A9Q0XZU9"/>
<gene>
    <name evidence="1" type="ORF">JRQ81_014367</name>
</gene>